<dbReference type="InterPro" id="IPR011257">
    <property type="entry name" value="DNA_glycosylase"/>
</dbReference>
<dbReference type="InterPro" id="IPR052054">
    <property type="entry name" value="Oxidative_DNA_repair_enzyme"/>
</dbReference>
<reference evidence="1" key="1">
    <citation type="submission" date="2025-08" db="UniProtKB">
        <authorList>
            <consortium name="Ensembl"/>
        </authorList>
    </citation>
    <scope>IDENTIFICATION</scope>
</reference>
<dbReference type="Gene3D" id="1.10.1670.10">
    <property type="entry name" value="Helix-hairpin-Helix base-excision DNA repair enzymes (C-terminal)"/>
    <property type="match status" value="1"/>
</dbReference>
<accession>A0A8C4QVS3</accession>
<dbReference type="GO" id="GO:0034039">
    <property type="term" value="F:8-oxo-7,8-dihydroguanine DNA N-glycosylase activity"/>
    <property type="evidence" value="ECO:0007669"/>
    <property type="project" value="TreeGrafter"/>
</dbReference>
<dbReference type="Ensembl" id="ENSEBUT00000021878.1">
    <property type="protein sequence ID" value="ENSEBUP00000021302.1"/>
    <property type="gene ID" value="ENSEBUG00000013168.1"/>
</dbReference>
<dbReference type="SUPFAM" id="SSF48150">
    <property type="entry name" value="DNA-glycosylase"/>
    <property type="match status" value="1"/>
</dbReference>
<dbReference type="Proteomes" id="UP000694388">
    <property type="component" value="Unplaced"/>
</dbReference>
<reference evidence="1" key="2">
    <citation type="submission" date="2025-09" db="UniProtKB">
        <authorList>
            <consortium name="Ensembl"/>
        </authorList>
    </citation>
    <scope>IDENTIFICATION</scope>
</reference>
<dbReference type="InterPro" id="IPR023170">
    <property type="entry name" value="HhH_base_excis_C"/>
</dbReference>
<dbReference type="AlphaFoldDB" id="A0A8C4QVS3"/>
<dbReference type="GeneTree" id="ENSGT01030000238220"/>
<dbReference type="GO" id="GO:0006285">
    <property type="term" value="P:base-excision repair, AP site formation"/>
    <property type="evidence" value="ECO:0007669"/>
    <property type="project" value="TreeGrafter"/>
</dbReference>
<evidence type="ECO:0000313" key="1">
    <source>
        <dbReference type="Ensembl" id="ENSEBUP00000021302.1"/>
    </source>
</evidence>
<dbReference type="PANTHER" id="PTHR10242:SF2">
    <property type="entry name" value="N-GLYCOSYLASE_DNA LYASE"/>
    <property type="match status" value="1"/>
</dbReference>
<evidence type="ECO:0000313" key="2">
    <source>
        <dbReference type="Proteomes" id="UP000694388"/>
    </source>
</evidence>
<proteinExistence type="predicted"/>
<sequence length="155" mass="17339">MVSLMKRAIPLPGRGSGRKVSVRQIISGLSMATCVERSERFEQRSQIVEVHTVADCVCLMALDKTDAVPIDTHVWQIAQRDYPACRAHGDFFRELWGPYAGWAQAVSLTFNAFLPHTKHKLSEPPIDSCNLIGPLHTPKRFFIQTCPDVRALGSH</sequence>
<keyword evidence="2" id="KW-1185">Reference proteome</keyword>
<name>A0A8C4QVS3_EPTBU</name>
<organism evidence="1 2">
    <name type="scientific">Eptatretus burgeri</name>
    <name type="common">Inshore hagfish</name>
    <dbReference type="NCBI Taxonomy" id="7764"/>
    <lineage>
        <taxon>Eukaryota</taxon>
        <taxon>Metazoa</taxon>
        <taxon>Chordata</taxon>
        <taxon>Craniata</taxon>
        <taxon>Vertebrata</taxon>
        <taxon>Cyclostomata</taxon>
        <taxon>Myxini</taxon>
        <taxon>Myxiniformes</taxon>
        <taxon>Myxinidae</taxon>
        <taxon>Eptatretinae</taxon>
        <taxon>Eptatretus</taxon>
    </lineage>
</organism>
<dbReference type="PANTHER" id="PTHR10242">
    <property type="entry name" value="8-OXOGUANINE DNA GLYCOSYLASE"/>
    <property type="match status" value="1"/>
</dbReference>
<dbReference type="GO" id="GO:0005634">
    <property type="term" value="C:nucleus"/>
    <property type="evidence" value="ECO:0007669"/>
    <property type="project" value="TreeGrafter"/>
</dbReference>
<protein>
    <submittedName>
        <fullName evidence="1">Uncharacterized protein</fullName>
    </submittedName>
</protein>